<evidence type="ECO:0000313" key="3">
    <source>
        <dbReference type="Proteomes" id="UP000054270"/>
    </source>
</evidence>
<dbReference type="OrthoDB" id="5570013at2759"/>
<keyword evidence="1" id="KW-0472">Membrane</keyword>
<accession>A0A0D2PK26</accession>
<reference evidence="3" key="1">
    <citation type="submission" date="2014-04" db="EMBL/GenBank/DDBJ databases">
        <title>Evolutionary Origins and Diversification of the Mycorrhizal Mutualists.</title>
        <authorList>
            <consortium name="DOE Joint Genome Institute"/>
            <consortium name="Mycorrhizal Genomics Consortium"/>
            <person name="Kohler A."/>
            <person name="Kuo A."/>
            <person name="Nagy L.G."/>
            <person name="Floudas D."/>
            <person name="Copeland A."/>
            <person name="Barry K.W."/>
            <person name="Cichocki N."/>
            <person name="Veneault-Fourrey C."/>
            <person name="LaButti K."/>
            <person name="Lindquist E.A."/>
            <person name="Lipzen A."/>
            <person name="Lundell T."/>
            <person name="Morin E."/>
            <person name="Murat C."/>
            <person name="Riley R."/>
            <person name="Ohm R."/>
            <person name="Sun H."/>
            <person name="Tunlid A."/>
            <person name="Henrissat B."/>
            <person name="Grigoriev I.V."/>
            <person name="Hibbett D.S."/>
            <person name="Martin F."/>
        </authorList>
    </citation>
    <scope>NUCLEOTIDE SEQUENCE [LARGE SCALE GENOMIC DNA]</scope>
    <source>
        <strain evidence="3">FD-334 SS-4</strain>
    </source>
</reference>
<feature type="transmembrane region" description="Helical" evidence="1">
    <location>
        <begin position="47"/>
        <end position="65"/>
    </location>
</feature>
<dbReference type="EMBL" id="KN817520">
    <property type="protein sequence ID" value="KJA28701.1"/>
    <property type="molecule type" value="Genomic_DNA"/>
</dbReference>
<protein>
    <submittedName>
        <fullName evidence="2">Uncharacterized protein</fullName>
    </submittedName>
</protein>
<keyword evidence="1" id="KW-0812">Transmembrane</keyword>
<proteinExistence type="predicted"/>
<organism evidence="2 3">
    <name type="scientific">Hypholoma sublateritium (strain FD-334 SS-4)</name>
    <dbReference type="NCBI Taxonomy" id="945553"/>
    <lineage>
        <taxon>Eukaryota</taxon>
        <taxon>Fungi</taxon>
        <taxon>Dikarya</taxon>
        <taxon>Basidiomycota</taxon>
        <taxon>Agaricomycotina</taxon>
        <taxon>Agaricomycetes</taxon>
        <taxon>Agaricomycetidae</taxon>
        <taxon>Agaricales</taxon>
        <taxon>Agaricineae</taxon>
        <taxon>Strophariaceae</taxon>
        <taxon>Hypholoma</taxon>
    </lineage>
</organism>
<evidence type="ECO:0000313" key="2">
    <source>
        <dbReference type="EMBL" id="KJA28701.1"/>
    </source>
</evidence>
<dbReference type="Proteomes" id="UP000054270">
    <property type="component" value="Unassembled WGS sequence"/>
</dbReference>
<keyword evidence="1" id="KW-1133">Transmembrane helix</keyword>
<keyword evidence="3" id="KW-1185">Reference proteome</keyword>
<dbReference type="OMA" id="SEWAIDE"/>
<gene>
    <name evidence="2" type="ORF">HYPSUDRAFT_196881</name>
</gene>
<sequence>MASFDSKSQDILPTSQPFNVNPGPRMYVEGAEIYVPARKRPSTLRRVLRGLVFIFVSFLLCKWIFASTYSWIKGGGKEFDIHDDHWHYDVPSDLVLDDCVQGSEWAIDEDSGTRFYHIARTSFDLPLSTDNLFVLSRGWLSGGLLEVVTSPDQAKDTVTVNIAANYHREYVRDLAKACLVSRSGNQQGVGIFTPTWESGRHPRSREDTMHFGTTVVFPESSDDSSVVAVKGFETDVPNTAHYVKRLESKINFDSVSLKGSNGIINTLSATKGSLHTSNGAIIGSFNTTTSLYLKTSNAAIQADVGLLSDSTEPILDARTSNGKIDARLRLTSSAGDGGKFDVSTVTSNSPVFAIVTDAPINSTLSLEAKTSNGRAHVSLHPTYEGAFDVGTSKWFSADLNILPAADPSGKERHRTTLYQRQKNLFFGSTLWQEEGRTDKGSGKVNVHTSNSAVVLDILGN</sequence>
<evidence type="ECO:0000256" key="1">
    <source>
        <dbReference type="SAM" id="Phobius"/>
    </source>
</evidence>
<dbReference type="AlphaFoldDB" id="A0A0D2PK26"/>
<name>A0A0D2PK26_HYPSF</name>
<dbReference type="STRING" id="945553.A0A0D2PK26"/>